<dbReference type="Gene3D" id="3.40.50.10140">
    <property type="entry name" value="Toll/interleukin-1 receptor homology (TIR) domain"/>
    <property type="match status" value="1"/>
</dbReference>
<proteinExistence type="predicted"/>
<dbReference type="GO" id="GO:0007165">
    <property type="term" value="P:signal transduction"/>
    <property type="evidence" value="ECO:0007669"/>
    <property type="project" value="InterPro"/>
</dbReference>
<keyword evidence="4" id="KW-1185">Reference proteome</keyword>
<feature type="domain" description="TIR" evidence="1">
    <location>
        <begin position="10"/>
        <end position="141"/>
    </location>
</feature>
<organism evidence="2 4">
    <name type="scientific">Didymodactylos carnosus</name>
    <dbReference type="NCBI Taxonomy" id="1234261"/>
    <lineage>
        <taxon>Eukaryota</taxon>
        <taxon>Metazoa</taxon>
        <taxon>Spiralia</taxon>
        <taxon>Gnathifera</taxon>
        <taxon>Rotifera</taxon>
        <taxon>Eurotatoria</taxon>
        <taxon>Bdelloidea</taxon>
        <taxon>Philodinida</taxon>
        <taxon>Philodinidae</taxon>
        <taxon>Didymodactylos</taxon>
    </lineage>
</organism>
<dbReference type="Pfam" id="PF13676">
    <property type="entry name" value="TIR_2"/>
    <property type="match status" value="1"/>
</dbReference>
<dbReference type="InterPro" id="IPR000157">
    <property type="entry name" value="TIR_dom"/>
</dbReference>
<evidence type="ECO:0000259" key="1">
    <source>
        <dbReference type="Pfam" id="PF13676"/>
    </source>
</evidence>
<comment type="caution">
    <text evidence="2">The sequence shown here is derived from an EMBL/GenBank/DDBJ whole genome shotgun (WGS) entry which is preliminary data.</text>
</comment>
<evidence type="ECO:0000313" key="4">
    <source>
        <dbReference type="Proteomes" id="UP000663829"/>
    </source>
</evidence>
<dbReference type="SUPFAM" id="SSF52200">
    <property type="entry name" value="Toll/Interleukin receptor TIR domain"/>
    <property type="match status" value="1"/>
</dbReference>
<gene>
    <name evidence="2" type="ORF">GPM918_LOCUS21987</name>
    <name evidence="3" type="ORF">SRO942_LOCUS21983</name>
</gene>
<evidence type="ECO:0000313" key="2">
    <source>
        <dbReference type="EMBL" id="CAF1167214.1"/>
    </source>
</evidence>
<dbReference type="InterPro" id="IPR035897">
    <property type="entry name" value="Toll_tir_struct_dom_sf"/>
</dbReference>
<name>A0A814U4V3_9BILA</name>
<feature type="non-terminal residue" evidence="2">
    <location>
        <position position="1"/>
    </location>
</feature>
<protein>
    <recommendedName>
        <fullName evidence="1">TIR domain-containing protein</fullName>
    </recommendedName>
</protein>
<dbReference type="Proteomes" id="UP000681722">
    <property type="component" value="Unassembled WGS sequence"/>
</dbReference>
<accession>A0A814U4V3</accession>
<dbReference type="AlphaFoldDB" id="A0A814U4V3"/>
<reference evidence="2" key="1">
    <citation type="submission" date="2021-02" db="EMBL/GenBank/DDBJ databases">
        <authorList>
            <person name="Nowell W R."/>
        </authorList>
    </citation>
    <scope>NUCLEOTIDE SEQUENCE</scope>
</reference>
<sequence>KKTSKKRPLVMISYSHTDKKFCYQLVDALKIRCTNVDWWTDFIRQRSDREMPQAADVWEEVAHAIEISTTIVSIITEDYYKGKSCRQQLAYANDTLKKRIIPIYANTVKDYRATGRLSIRIAPLKYIHFGKKTFDVAIEELTDIILEYIEMKRSTIVVT</sequence>
<dbReference type="EMBL" id="CAJNOQ010007392">
    <property type="protein sequence ID" value="CAF1167214.1"/>
    <property type="molecule type" value="Genomic_DNA"/>
</dbReference>
<dbReference type="EMBL" id="CAJOBC010007391">
    <property type="protein sequence ID" value="CAF3930773.1"/>
    <property type="molecule type" value="Genomic_DNA"/>
</dbReference>
<evidence type="ECO:0000313" key="3">
    <source>
        <dbReference type="EMBL" id="CAF3930773.1"/>
    </source>
</evidence>
<dbReference type="Proteomes" id="UP000663829">
    <property type="component" value="Unassembled WGS sequence"/>
</dbReference>